<dbReference type="AlphaFoldDB" id="X1E5B8"/>
<evidence type="ECO:0000313" key="1">
    <source>
        <dbReference type="EMBL" id="GAH03863.1"/>
    </source>
</evidence>
<reference evidence="1" key="1">
    <citation type="journal article" date="2014" name="Front. Microbiol.">
        <title>High frequency of phylogenetically diverse reductive dehalogenase-homologous genes in deep subseafloor sedimentary metagenomes.</title>
        <authorList>
            <person name="Kawai M."/>
            <person name="Futagami T."/>
            <person name="Toyoda A."/>
            <person name="Takaki Y."/>
            <person name="Nishi S."/>
            <person name="Hori S."/>
            <person name="Arai W."/>
            <person name="Tsubouchi T."/>
            <person name="Morono Y."/>
            <person name="Uchiyama I."/>
            <person name="Ito T."/>
            <person name="Fujiyama A."/>
            <person name="Inagaki F."/>
            <person name="Takami H."/>
        </authorList>
    </citation>
    <scope>NUCLEOTIDE SEQUENCE</scope>
    <source>
        <strain evidence="1">Expedition CK06-06</strain>
    </source>
</reference>
<name>X1E5B8_9ZZZZ</name>
<gene>
    <name evidence="1" type="ORF">S01H4_37971</name>
</gene>
<feature type="non-terminal residue" evidence="1">
    <location>
        <position position="1"/>
    </location>
</feature>
<comment type="caution">
    <text evidence="1">The sequence shown here is derived from an EMBL/GenBank/DDBJ whole genome shotgun (WGS) entry which is preliminary data.</text>
</comment>
<protein>
    <recommendedName>
        <fullName evidence="2">General secretion pathway GspH domain-containing protein</fullName>
    </recommendedName>
</protein>
<proteinExistence type="predicted"/>
<organism evidence="1">
    <name type="scientific">marine sediment metagenome</name>
    <dbReference type="NCBI Taxonomy" id="412755"/>
    <lineage>
        <taxon>unclassified sequences</taxon>
        <taxon>metagenomes</taxon>
        <taxon>ecological metagenomes</taxon>
    </lineage>
</organism>
<accession>X1E5B8</accession>
<evidence type="ECO:0008006" key="2">
    <source>
        <dbReference type="Google" id="ProtNLM"/>
    </source>
</evidence>
<sequence>ITIANINLTDNQVIFTSSGAPQNSGTLQLNNNLGETITIEVTPSGQIRTY</sequence>
<dbReference type="EMBL" id="BART01020437">
    <property type="protein sequence ID" value="GAH03863.1"/>
    <property type="molecule type" value="Genomic_DNA"/>
</dbReference>